<dbReference type="RefSeq" id="WP_138852609.1">
    <property type="nucleotide sequence ID" value="NZ_CP040710.1"/>
</dbReference>
<reference evidence="1 2" key="1">
    <citation type="submission" date="2019-05" db="EMBL/GenBank/DDBJ databases">
        <title>Genome sequencing of F202Z8.</title>
        <authorList>
            <person name="Kwon Y.M."/>
        </authorList>
    </citation>
    <scope>NUCLEOTIDE SEQUENCE [LARGE SCALE GENOMIC DNA]</scope>
    <source>
        <strain evidence="1 2">F202Z8</strain>
    </source>
</reference>
<dbReference type="KEGG" id="asag:FGM00_09120"/>
<gene>
    <name evidence="1" type="ORF">FGM00_09120</name>
</gene>
<dbReference type="OrthoDB" id="1430532at2"/>
<keyword evidence="2" id="KW-1185">Reference proteome</keyword>
<dbReference type="InterPro" id="IPR054207">
    <property type="entry name" value="DUF6913"/>
</dbReference>
<evidence type="ECO:0000313" key="1">
    <source>
        <dbReference type="EMBL" id="QCX00263.1"/>
    </source>
</evidence>
<dbReference type="Proteomes" id="UP000310017">
    <property type="component" value="Chromosome"/>
</dbReference>
<proteinExistence type="predicted"/>
<protein>
    <submittedName>
        <fullName evidence="1">Uncharacterized protein</fullName>
    </submittedName>
</protein>
<accession>A0A5B7STA3</accession>
<dbReference type="EMBL" id="CP040710">
    <property type="protein sequence ID" value="QCX00263.1"/>
    <property type="molecule type" value="Genomic_DNA"/>
</dbReference>
<name>A0A5B7STA3_9FLAO</name>
<dbReference type="AlphaFoldDB" id="A0A5B7STA3"/>
<organism evidence="1 2">
    <name type="scientific">Aggregatimonas sangjinii</name>
    <dbReference type="NCBI Taxonomy" id="2583587"/>
    <lineage>
        <taxon>Bacteria</taxon>
        <taxon>Pseudomonadati</taxon>
        <taxon>Bacteroidota</taxon>
        <taxon>Flavobacteriia</taxon>
        <taxon>Flavobacteriales</taxon>
        <taxon>Flavobacteriaceae</taxon>
        <taxon>Aggregatimonas</taxon>
    </lineage>
</organism>
<dbReference type="Pfam" id="PF21857">
    <property type="entry name" value="DUF6913"/>
    <property type="match status" value="1"/>
</dbReference>
<evidence type="ECO:0000313" key="2">
    <source>
        <dbReference type="Proteomes" id="UP000310017"/>
    </source>
</evidence>
<sequence length="178" mass="20820">MIKGIKDKFKYKSGVKFLNAAMKTPLVPVDRSHGITSIGCIVDMEAFDKAEEFYQFQEEYNLRPNAVKIIGYKSYYDKNSPYSTPVFSDKDLGWNGKIENSYALEFLSRDYDLLVNYYKQDNLLMKLMSVKAKARFRVGFTEMDSYFNDLILDIPLKDFKIFKSELKKYLGVLDEIKR</sequence>